<proteinExistence type="predicted"/>
<evidence type="ECO:0000256" key="1">
    <source>
        <dbReference type="ARBA" id="ARBA00004953"/>
    </source>
</evidence>
<dbReference type="AlphaFoldDB" id="A0A1H0D823"/>
<sequence length="260" mass="27321">MLVLGGTAEASLLGARLAREHPEMPLVLSLAGRTRAPILPPGVAVRIGGFGGAAGLAAFLRSEGVTHLVDATHPFAVGMSRNAAEAAELGNVPRIALLRPAWEPAAGDRWIEVDCLRSARDALPRGATAFLALGAQHVAPFRHRPDLRLVWRVVDAPEGSLPFPAALVLGRPSTDPAEEAALFAAHGVTHLVCRNSGGRRAHAKIEAARQLKLPVVMIQRPAPPKPPIATDLDAVLDWLNAQPAFARLACGRRICGCAAS</sequence>
<organism evidence="4 5">
    <name type="scientific">Aureimonas jatrophae</name>
    <dbReference type="NCBI Taxonomy" id="1166073"/>
    <lineage>
        <taxon>Bacteria</taxon>
        <taxon>Pseudomonadati</taxon>
        <taxon>Pseudomonadota</taxon>
        <taxon>Alphaproteobacteria</taxon>
        <taxon>Hyphomicrobiales</taxon>
        <taxon>Aurantimonadaceae</taxon>
        <taxon>Aureimonas</taxon>
    </lineage>
</organism>
<accession>A0A1H0D823</accession>
<evidence type="ECO:0000313" key="4">
    <source>
        <dbReference type="EMBL" id="SDN66342.1"/>
    </source>
</evidence>
<dbReference type="PANTHER" id="PTHR36925">
    <property type="entry name" value="COBALT-PRECORRIN-6A REDUCTASE"/>
    <property type="match status" value="1"/>
</dbReference>
<dbReference type="Proteomes" id="UP000198793">
    <property type="component" value="Unassembled WGS sequence"/>
</dbReference>
<dbReference type="InterPro" id="IPR003723">
    <property type="entry name" value="Precorrin-6x_reduct"/>
</dbReference>
<dbReference type="UniPathway" id="UPA00148"/>
<dbReference type="PANTHER" id="PTHR36925:SF1">
    <property type="entry name" value="COBALT-PRECORRIN-6A REDUCTASE"/>
    <property type="match status" value="1"/>
</dbReference>
<keyword evidence="5" id="KW-1185">Reference proteome</keyword>
<dbReference type="STRING" id="1166073.SAMN05192530_101645"/>
<keyword evidence="3" id="KW-0560">Oxidoreductase</keyword>
<protein>
    <submittedName>
        <fullName evidence="4">Precorrin-6A/cobalt-precorrin-6A reductase</fullName>
    </submittedName>
</protein>
<keyword evidence="2" id="KW-0169">Cobalamin biosynthesis</keyword>
<dbReference type="Pfam" id="PF02571">
    <property type="entry name" value="CbiJ"/>
    <property type="match status" value="1"/>
</dbReference>
<name>A0A1H0D823_9HYPH</name>
<comment type="pathway">
    <text evidence="1">Cofactor biosynthesis; adenosylcobalamin biosynthesis.</text>
</comment>
<reference evidence="4 5" key="1">
    <citation type="submission" date="2016-10" db="EMBL/GenBank/DDBJ databases">
        <authorList>
            <person name="de Groot N.N."/>
        </authorList>
    </citation>
    <scope>NUCLEOTIDE SEQUENCE [LARGE SCALE GENOMIC DNA]</scope>
    <source>
        <strain evidence="5">L7-484,KACC 16230,DSM 25025</strain>
    </source>
</reference>
<evidence type="ECO:0000313" key="5">
    <source>
        <dbReference type="Proteomes" id="UP000198793"/>
    </source>
</evidence>
<evidence type="ECO:0000256" key="2">
    <source>
        <dbReference type="ARBA" id="ARBA00022573"/>
    </source>
</evidence>
<gene>
    <name evidence="4" type="ORF">SAMN05192530_101645</name>
</gene>
<dbReference type="EMBL" id="FNIT01000001">
    <property type="protein sequence ID" value="SDN66342.1"/>
    <property type="molecule type" value="Genomic_DNA"/>
</dbReference>
<evidence type="ECO:0000256" key="3">
    <source>
        <dbReference type="ARBA" id="ARBA00023002"/>
    </source>
</evidence>
<dbReference type="NCBIfam" id="NF005968">
    <property type="entry name" value="PRK08057.1-2"/>
    <property type="match status" value="1"/>
</dbReference>
<dbReference type="GO" id="GO:0009236">
    <property type="term" value="P:cobalamin biosynthetic process"/>
    <property type="evidence" value="ECO:0007669"/>
    <property type="project" value="UniProtKB-UniPathway"/>
</dbReference>
<dbReference type="GO" id="GO:0016994">
    <property type="term" value="F:precorrin-6A reductase activity"/>
    <property type="evidence" value="ECO:0007669"/>
    <property type="project" value="InterPro"/>
</dbReference>
<dbReference type="PROSITE" id="PS51014">
    <property type="entry name" value="COBK_CBIJ"/>
    <property type="match status" value="1"/>
</dbReference>